<sequence>MSSEYDKVAPLHLERELPLTVRPKSIEDLFHEIFSNCLKCREKNPENYEDFPSDIMGSNSIEEVIAINDNLIENSLQPAICALRAISAQLKLDYKDVIHDALRAWKRAAVPFILDVDLTRGVALQGYRAIILCTRLWKREVSQNLHRMQAHLAASSSTTTIIAALMIIHWVYKNKADASKLITKDDMQSRTIGTEVFIRFACDQLLPNIAELRCFPGRDLGLRPGFSIQFTQSLVVQLAMKGVGGETAWGAVPYLHPVHKVIGSQWAKFFRNRSQALFFKGDYTEPRFIERPIMFAIPSQTIDWIERIRERYNDQELKMEHEDEIMPGNSGDTFACLAEATGEPYPDFISPDTTHKTFIKAVPLYLSQPSGIGQVLLITFAFLSQSRYPATDLNGSISYNLIETFMACVPDAPDTVQAPPMHIGPPGLDRPPEGLLIFKTKKLNDI</sequence>
<evidence type="ECO:0000313" key="1">
    <source>
        <dbReference type="EMBL" id="ASU89330.1"/>
    </source>
</evidence>
<accession>A0A2K8HRL5</accession>
<dbReference type="Pfam" id="PF17043">
    <property type="entry name" value="MAT1-1-2"/>
    <property type="match status" value="1"/>
</dbReference>
<reference evidence="1" key="1">
    <citation type="journal article" date="2018" name="Fungal Genet. Biol.">
        <title>Unexpected placement of the MAT1-1-2 gene in the MAT1-2 idiomorph of Thielaviopsis.</title>
        <authorList>
            <person name="Wilken P.M."/>
            <person name="Steenkamp E.T."/>
            <person name="van der Nest M.A."/>
            <person name="Wingfield M.J."/>
            <person name="de Beer Z.W."/>
            <person name="Wingfield B.D."/>
        </authorList>
    </citation>
    <scope>NUCLEOTIDE SEQUENCE</scope>
    <source>
        <strain evidence="1">CMW36654</strain>
    </source>
</reference>
<gene>
    <name evidence="1" type="primary">MAT1-1-2</name>
</gene>
<name>A0A2K8HRL5_9PEZI</name>
<protein>
    <submittedName>
        <fullName evidence="1">Mating-type protein MAT1-1-2</fullName>
    </submittedName>
</protein>
<dbReference type="EMBL" id="MF476807">
    <property type="protein sequence ID" value="ASU89330.1"/>
    <property type="molecule type" value="Genomic_DNA"/>
</dbReference>
<dbReference type="AlphaFoldDB" id="A0A2K8HRL5"/>
<proteinExistence type="predicted"/>
<dbReference type="InterPro" id="IPR031472">
    <property type="entry name" value="MAT1-1-2/MatA-2/Smr1"/>
</dbReference>
<organism evidence="1">
    <name type="scientific">Thielaviopsis paradoxa</name>
    <dbReference type="NCBI Taxonomy" id="13001"/>
    <lineage>
        <taxon>Eukaryota</taxon>
        <taxon>Fungi</taxon>
        <taxon>Dikarya</taxon>
        <taxon>Ascomycota</taxon>
        <taxon>Pezizomycotina</taxon>
        <taxon>Sordariomycetes</taxon>
        <taxon>Hypocreomycetidae</taxon>
        <taxon>Microascales</taxon>
        <taxon>Ceratocystidaceae</taxon>
        <taxon>Thielaviopsis</taxon>
    </lineage>
</organism>